<reference evidence="2 3" key="1">
    <citation type="submission" date="2017-06" db="EMBL/GenBank/DDBJ databases">
        <title>Comparative genomic analysis of Ambrosia Fusariam Clade fungi.</title>
        <authorList>
            <person name="Stajich J.E."/>
            <person name="Carrillo J."/>
            <person name="Kijimoto T."/>
            <person name="Eskalen A."/>
            <person name="O'Donnell K."/>
            <person name="Kasson M."/>
        </authorList>
    </citation>
    <scope>NUCLEOTIDE SEQUENCE [LARGE SCALE GENOMIC DNA]</scope>
    <source>
        <strain evidence="2 3">NRRL62579</strain>
    </source>
</reference>
<name>A0A428SJC3_9HYPO</name>
<keyword evidence="3" id="KW-1185">Reference proteome</keyword>
<comment type="caution">
    <text evidence="2">The sequence shown here is derived from an EMBL/GenBank/DDBJ whole genome shotgun (WGS) entry which is preliminary data.</text>
</comment>
<evidence type="ECO:0000313" key="2">
    <source>
        <dbReference type="EMBL" id="RSL89849.1"/>
    </source>
</evidence>
<feature type="region of interest" description="Disordered" evidence="1">
    <location>
        <begin position="201"/>
        <end position="307"/>
    </location>
</feature>
<evidence type="ECO:0000256" key="1">
    <source>
        <dbReference type="SAM" id="MobiDB-lite"/>
    </source>
</evidence>
<protein>
    <submittedName>
        <fullName evidence="2">Uncharacterized protein</fullName>
    </submittedName>
</protein>
<feature type="compositionally biased region" description="Pro residues" evidence="1">
    <location>
        <begin position="253"/>
        <end position="285"/>
    </location>
</feature>
<feature type="compositionally biased region" description="Low complexity" evidence="1">
    <location>
        <begin position="238"/>
        <end position="252"/>
    </location>
</feature>
<dbReference type="AlphaFoldDB" id="A0A428SJC3"/>
<evidence type="ECO:0000313" key="3">
    <source>
        <dbReference type="Proteomes" id="UP000287144"/>
    </source>
</evidence>
<feature type="region of interest" description="Disordered" evidence="1">
    <location>
        <begin position="47"/>
        <end position="83"/>
    </location>
</feature>
<dbReference type="EMBL" id="NKCK01000239">
    <property type="protein sequence ID" value="RSL89849.1"/>
    <property type="molecule type" value="Genomic_DNA"/>
</dbReference>
<proteinExistence type="predicted"/>
<accession>A0A428SJC3</accession>
<sequence>MASNRWPGARREYELHEHLARNNIPFDSRTLRDEMIDLLERHDISHQDVMASGPMTERSALPFPDKPSRGSTPEGPPGKRQTRRLEELLRAESEFLKDDRTQRLFPNIWQLPEADRDRALYNRALDFISRYPDKDVFDLWFYSDQIFEQQGISEEAEKLIDDFVASPVGWDLNWANPDDRAHATASRNRAFNRLMEFRAKYPQTPPTSGVRDGQSAPPTTGGRDGQSAPPTTGGRDGQSAPPNTQAPPSNTQTPPPNTQTPPPNTQIPPPNTQTPPPNTQAPPPNTGGVKTLTTPPPPGDDDTPYDSKERREWRAQYHGIGDSKANQMNIMDPEDPNTLVIADILGRHPVRKTWLAVALPSRNVEYPKLSRGYYINAGAMYPDAFSRYVKEGSNITLSTATHKSQMENCTWGQFELNLVLCMPWGDKWHYHAYGIPHYIKERDFMLWSKALLTQCWKGPAMEVLHDHMIKSGQSIPISSDIQNRIKPQSWRKGAPAKKSPV</sequence>
<dbReference type="Proteomes" id="UP000287144">
    <property type="component" value="Unassembled WGS sequence"/>
</dbReference>
<organism evidence="2 3">
    <name type="scientific">Fusarium oligoseptatum</name>
    <dbReference type="NCBI Taxonomy" id="2604345"/>
    <lineage>
        <taxon>Eukaryota</taxon>
        <taxon>Fungi</taxon>
        <taxon>Dikarya</taxon>
        <taxon>Ascomycota</taxon>
        <taxon>Pezizomycotina</taxon>
        <taxon>Sordariomycetes</taxon>
        <taxon>Hypocreomycetidae</taxon>
        <taxon>Hypocreales</taxon>
        <taxon>Nectriaceae</taxon>
        <taxon>Fusarium</taxon>
        <taxon>Fusarium solani species complex</taxon>
    </lineage>
</organism>
<gene>
    <name evidence="2" type="ORF">CEP52_014767</name>
</gene>